<feature type="region of interest" description="Disordered" evidence="1">
    <location>
        <begin position="56"/>
        <end position="104"/>
    </location>
</feature>
<dbReference type="EMBL" id="AP025739">
    <property type="protein sequence ID" value="BDI33961.1"/>
    <property type="molecule type" value="Genomic_DNA"/>
</dbReference>
<protein>
    <submittedName>
        <fullName evidence="2">Uncharacterized protein</fullName>
    </submittedName>
</protein>
<sequence length="104" mass="10989">MELGLSEDQLRTIAIAALLHDVGKIGVPDAVLRKPGRLMEEEFAAIKQHPMMGASHGVVTNLGKGNSSSISRVQSHKPNYTDAANRGSRFPPHGATPFNSGSGT</sequence>
<dbReference type="KEGG" id="ccot:CCAX7_60120"/>
<name>A0A402D795_9BACT</name>
<dbReference type="InterPro" id="IPR037522">
    <property type="entry name" value="HD_GYP_dom"/>
</dbReference>
<dbReference type="RefSeq" id="WP_119325321.1">
    <property type="nucleotide sequence ID" value="NZ_AP025739.1"/>
</dbReference>
<dbReference type="Gene3D" id="1.10.3210.10">
    <property type="entry name" value="Hypothetical protein af1432"/>
    <property type="match status" value="1"/>
</dbReference>
<dbReference type="InterPro" id="IPR003607">
    <property type="entry name" value="HD/PDEase_dom"/>
</dbReference>
<dbReference type="OrthoDB" id="9774747at2"/>
<dbReference type="AlphaFoldDB" id="A0A402D795"/>
<accession>A0A402D795</accession>
<proteinExistence type="predicted"/>
<organism evidence="2 3">
    <name type="scientific">Capsulimonas corticalis</name>
    <dbReference type="NCBI Taxonomy" id="2219043"/>
    <lineage>
        <taxon>Bacteria</taxon>
        <taxon>Bacillati</taxon>
        <taxon>Armatimonadota</taxon>
        <taxon>Armatimonadia</taxon>
        <taxon>Capsulimonadales</taxon>
        <taxon>Capsulimonadaceae</taxon>
        <taxon>Capsulimonas</taxon>
    </lineage>
</organism>
<dbReference type="PANTHER" id="PTHR43155">
    <property type="entry name" value="CYCLIC DI-GMP PHOSPHODIESTERASE PA4108-RELATED"/>
    <property type="match status" value="1"/>
</dbReference>
<evidence type="ECO:0000256" key="1">
    <source>
        <dbReference type="SAM" id="MobiDB-lite"/>
    </source>
</evidence>
<reference evidence="2 3" key="1">
    <citation type="journal article" date="2019" name="Int. J. Syst. Evol. Microbiol.">
        <title>Capsulimonas corticalis gen. nov., sp. nov., an aerobic capsulated bacterium, of a novel bacterial order, Capsulimonadales ord. nov., of the class Armatimonadia of the phylum Armatimonadetes.</title>
        <authorList>
            <person name="Li J."/>
            <person name="Kudo C."/>
            <person name="Tonouchi A."/>
        </authorList>
    </citation>
    <scope>NUCLEOTIDE SEQUENCE [LARGE SCALE GENOMIC DNA]</scope>
    <source>
        <strain evidence="2 3">AX-7</strain>
    </source>
</reference>
<evidence type="ECO:0000313" key="3">
    <source>
        <dbReference type="Proteomes" id="UP000287394"/>
    </source>
</evidence>
<gene>
    <name evidence="2" type="ORF">CCAX7_60120</name>
</gene>
<dbReference type="Pfam" id="PF13487">
    <property type="entry name" value="HD_5"/>
    <property type="match status" value="1"/>
</dbReference>
<feature type="compositionally biased region" description="Polar residues" evidence="1">
    <location>
        <begin position="63"/>
        <end position="78"/>
    </location>
</feature>
<dbReference type="Proteomes" id="UP000287394">
    <property type="component" value="Chromosome"/>
</dbReference>
<dbReference type="PROSITE" id="PS51832">
    <property type="entry name" value="HD_GYP"/>
    <property type="match status" value="1"/>
</dbReference>
<dbReference type="PANTHER" id="PTHR43155:SF2">
    <property type="entry name" value="CYCLIC DI-GMP PHOSPHODIESTERASE PA4108"/>
    <property type="match status" value="1"/>
</dbReference>
<evidence type="ECO:0000313" key="2">
    <source>
        <dbReference type="EMBL" id="BDI33961.1"/>
    </source>
</evidence>
<keyword evidence="3" id="KW-1185">Reference proteome</keyword>
<dbReference type="CDD" id="cd00077">
    <property type="entry name" value="HDc"/>
    <property type="match status" value="1"/>
</dbReference>
<dbReference type="SUPFAM" id="SSF109604">
    <property type="entry name" value="HD-domain/PDEase-like"/>
    <property type="match status" value="1"/>
</dbReference>